<organism evidence="2 3">
    <name type="scientific">Rhodonia placenta</name>
    <dbReference type="NCBI Taxonomy" id="104341"/>
    <lineage>
        <taxon>Eukaryota</taxon>
        <taxon>Fungi</taxon>
        <taxon>Dikarya</taxon>
        <taxon>Basidiomycota</taxon>
        <taxon>Agaricomycotina</taxon>
        <taxon>Agaricomycetes</taxon>
        <taxon>Polyporales</taxon>
        <taxon>Adustoporiaceae</taxon>
        <taxon>Rhodonia</taxon>
    </lineage>
</organism>
<feature type="compositionally biased region" description="Basic and acidic residues" evidence="1">
    <location>
        <begin position="364"/>
        <end position="377"/>
    </location>
</feature>
<name>A0A8H7U1N0_9APHY</name>
<proteinExistence type="predicted"/>
<feature type="compositionally biased region" description="Basic and acidic residues" evidence="1">
    <location>
        <begin position="342"/>
        <end position="355"/>
    </location>
</feature>
<evidence type="ECO:0000313" key="3">
    <source>
        <dbReference type="Proteomes" id="UP000639403"/>
    </source>
</evidence>
<feature type="compositionally biased region" description="Polar residues" evidence="1">
    <location>
        <begin position="305"/>
        <end position="321"/>
    </location>
</feature>
<feature type="region of interest" description="Disordered" evidence="1">
    <location>
        <begin position="300"/>
        <end position="410"/>
    </location>
</feature>
<evidence type="ECO:0000256" key="1">
    <source>
        <dbReference type="SAM" id="MobiDB-lite"/>
    </source>
</evidence>
<evidence type="ECO:0000313" key="2">
    <source>
        <dbReference type="EMBL" id="KAF9814025.1"/>
    </source>
</evidence>
<feature type="region of interest" description="Disordered" evidence="1">
    <location>
        <begin position="230"/>
        <end position="250"/>
    </location>
</feature>
<dbReference type="AlphaFoldDB" id="A0A8H7U1N0"/>
<feature type="compositionally biased region" description="Polar residues" evidence="1">
    <location>
        <begin position="378"/>
        <end position="394"/>
    </location>
</feature>
<sequence>MSSAFYHNTRPILSDSPTLTYDAPTYPGLHGFTGTAALQYPTSSMPAEYLSMHSKEPIFATPTSAMTPLIPAEHCIACYPRRDFPDYHYSLGPGMISARSPDIEQYLVALARKYSMESADSARLSSVKEVRRLLGFQHNSDLPDMWCKYIIALAGLATYPDPSHPAHAALWGPAVRDRTAAIIHEIYGYNPPLFDGSVAYLRREISPPDVPPAHRAQIITMPRHREAAAADAATNIAPSDSDSDSDEPPRKRARFVHIARQGADPNKVFDALVMSRSKPKLEPTRRLTRQAARLAAIVPELPTYRGQSPEDSSTRSSTAVSCESEETALDTIATTRCRKRKERDGDDVRDEGSGEREDETDALPADRPRKTSWESKRATSTSAAKGPTRSQGSINAARVSITRMRKSRKA</sequence>
<gene>
    <name evidence="2" type="ORF">IEO21_05328</name>
</gene>
<reference evidence="2" key="2">
    <citation type="journal article" name="Front. Microbiol.">
        <title>Degradative Capacity of Two Strains of Rhodonia placenta: From Phenotype to Genotype.</title>
        <authorList>
            <person name="Kolle M."/>
            <person name="Horta M.A.C."/>
            <person name="Nowrousian M."/>
            <person name="Ohm R.A."/>
            <person name="Benz J.P."/>
            <person name="Pilgard A."/>
        </authorList>
    </citation>
    <scope>NUCLEOTIDE SEQUENCE</scope>
    <source>
        <strain evidence="2">FPRL280</strain>
    </source>
</reference>
<comment type="caution">
    <text evidence="2">The sequence shown here is derived from an EMBL/GenBank/DDBJ whole genome shotgun (WGS) entry which is preliminary data.</text>
</comment>
<protein>
    <submittedName>
        <fullName evidence="2">Uncharacterized protein</fullName>
    </submittedName>
</protein>
<accession>A0A8H7U1N0</accession>
<dbReference type="Proteomes" id="UP000639403">
    <property type="component" value="Unassembled WGS sequence"/>
</dbReference>
<reference evidence="2" key="1">
    <citation type="submission" date="2020-11" db="EMBL/GenBank/DDBJ databases">
        <authorList>
            <person name="Koelle M."/>
            <person name="Horta M.A.C."/>
            <person name="Nowrousian M."/>
            <person name="Ohm R.A."/>
            <person name="Benz P."/>
            <person name="Pilgard A."/>
        </authorList>
    </citation>
    <scope>NUCLEOTIDE SEQUENCE</scope>
    <source>
        <strain evidence="2">FPRL280</strain>
    </source>
</reference>
<dbReference type="EMBL" id="JADOXO010000095">
    <property type="protein sequence ID" value="KAF9814025.1"/>
    <property type="molecule type" value="Genomic_DNA"/>
</dbReference>